<dbReference type="EC" id="3.1.26.5" evidence="4"/>
<evidence type="ECO:0000256" key="9">
    <source>
        <dbReference type="ARBA" id="ARBA00022801"/>
    </source>
</evidence>
<evidence type="ECO:0000259" key="14">
    <source>
        <dbReference type="Pfam" id="PF16953"/>
    </source>
</evidence>
<evidence type="ECO:0000256" key="4">
    <source>
        <dbReference type="ARBA" id="ARBA00012179"/>
    </source>
</evidence>
<protein>
    <recommendedName>
        <fullName evidence="4">ribonuclease P</fullName>
        <ecNumber evidence="4">3.1.26.5</ecNumber>
    </recommendedName>
</protein>
<keyword evidence="10" id="KW-0862">Zinc</keyword>
<dbReference type="InterPro" id="IPR033443">
    <property type="entry name" value="PROP1-like_PPR_dom"/>
</dbReference>
<evidence type="ECO:0000259" key="15">
    <source>
        <dbReference type="Pfam" id="PF17177"/>
    </source>
</evidence>
<keyword evidence="7" id="KW-0479">Metal-binding</keyword>
<comment type="caution">
    <text evidence="16">The sequence shown here is derived from an EMBL/GenBank/DDBJ whole genome shotgun (WGS) entry which is preliminary data.</text>
</comment>
<dbReference type="GO" id="GO:0004526">
    <property type="term" value="F:ribonuclease P activity"/>
    <property type="evidence" value="ECO:0007669"/>
    <property type="project" value="UniProtKB-EC"/>
</dbReference>
<keyword evidence="17" id="KW-1185">Reference proteome</keyword>
<feature type="domain" description="PROP1-like PPR" evidence="15">
    <location>
        <begin position="121"/>
        <end position="169"/>
    </location>
</feature>
<dbReference type="PANTHER" id="PTHR13547">
    <property type="match status" value="1"/>
</dbReference>
<evidence type="ECO:0000313" key="16">
    <source>
        <dbReference type="EMBL" id="KAG0454616.1"/>
    </source>
</evidence>
<dbReference type="Proteomes" id="UP000636800">
    <property type="component" value="Chromosome 13"/>
</dbReference>
<dbReference type="PROSITE" id="PS51375">
    <property type="entry name" value="PPR"/>
    <property type="match status" value="1"/>
</dbReference>
<dbReference type="InterPro" id="IPR031595">
    <property type="entry name" value="PRORP_C"/>
</dbReference>
<keyword evidence="6" id="KW-0540">Nuclease</keyword>
<dbReference type="FunFam" id="3.40.50.11980:FF:000002">
    <property type="entry name" value="Proteinaceous RNase P 2"/>
    <property type="match status" value="1"/>
</dbReference>
<evidence type="ECO:0000256" key="11">
    <source>
        <dbReference type="ARBA" id="ARBA00022842"/>
    </source>
</evidence>
<comment type="cofactor">
    <cofactor evidence="2">
        <name>Mg(2+)</name>
        <dbReference type="ChEBI" id="CHEBI:18420"/>
    </cofactor>
</comment>
<evidence type="ECO:0000256" key="1">
    <source>
        <dbReference type="ARBA" id="ARBA00000928"/>
    </source>
</evidence>
<gene>
    <name evidence="16" type="ORF">HPP92_023908</name>
</gene>
<dbReference type="Pfam" id="PF16953">
    <property type="entry name" value="PRORP"/>
    <property type="match status" value="1"/>
</dbReference>
<proteinExistence type="inferred from homology"/>
<keyword evidence="9" id="KW-0378">Hydrolase</keyword>
<name>A0A835UCS8_VANPL</name>
<dbReference type="Pfam" id="PF17177">
    <property type="entry name" value="PPR_long"/>
    <property type="match status" value="2"/>
</dbReference>
<dbReference type="Gene3D" id="1.25.40.10">
    <property type="entry name" value="Tetratricopeptide repeat domain"/>
    <property type="match status" value="1"/>
</dbReference>
<keyword evidence="8" id="KW-0677">Repeat</keyword>
<sequence length="734" mass="82767">MAWLHLSLAPWLLPSTSQLISSFPFPSTSPIAVASFFFASIPAFCAASFYSSRIHAAKVLEQIADRESTVEVEAKSNLPLSRSVSRWKRVGCRAKNKVLKLSSKTKVTKWEKRSLGSEGFELRHGLEMCSKSGDVMEAISMYDEAVKRGLQLQQYDYNVLLYVCSSAAVWFANPPKSRRCNAGSFSSDELVSDYESSSRIAYKQRDKFRAFDRHGHSRNCLAELSLDQVDKSLNGAPIQLGDDMGAYARRRGFEIFDKMCLEKVPMSEATLTSVARMAMSMGDGDMAFDIVKQMKSMGITPRLRSYSSVILAFCLNGDVDKAFEAERHMLESGITPEEPELEVLLRASVLARRGDKVYYLLHKLRAIVRQVSPTTADLIEAWFKSSTASRVGKWKIDNKKVEEAVEIGGGGWHGLGWLGKGKWNVLRTNITDDGVCLYCGEKLVNIDLDPTETEKFANSVLSIAKKWEKNCDFENFQRWLDYYGPFEAVIDAANIGLSNRWQFSLIKVNAIANGIKQTLPSKKPPLIIVHNKRLFSCKMNEPRHMKILDKWENADAIYGTPTGSNDDWYWLYAAIKCKSLVVTNDEMRDHVFQLLGNDFFPRWKERHQVRFSFKDGSFQFHMPPACSIVIQESKRGHWHIPIAEREQGTKRTWMCVTRANLIKTFALLPDLQAPAASGRNGQANDGNSHVKLSVENVQKVTQSHSVTDRSTKSQIISLLEAAEEYSGCVIDFQI</sequence>
<evidence type="ECO:0000256" key="8">
    <source>
        <dbReference type="ARBA" id="ARBA00022737"/>
    </source>
</evidence>
<dbReference type="GO" id="GO:0001682">
    <property type="term" value="P:tRNA 5'-leader removal"/>
    <property type="evidence" value="ECO:0007669"/>
    <property type="project" value="TreeGrafter"/>
</dbReference>
<evidence type="ECO:0000256" key="13">
    <source>
        <dbReference type="PROSITE-ProRule" id="PRU00708"/>
    </source>
</evidence>
<dbReference type="PANTHER" id="PTHR13547:SF7">
    <property type="entry name" value="RIBONUCLEASE P"/>
    <property type="match status" value="1"/>
</dbReference>
<dbReference type="GO" id="GO:0046872">
    <property type="term" value="F:metal ion binding"/>
    <property type="evidence" value="ECO:0007669"/>
    <property type="project" value="UniProtKB-KW"/>
</dbReference>
<comment type="similarity">
    <text evidence="3">Belongs to the PPR family. P subfamily.</text>
</comment>
<dbReference type="Gene3D" id="3.40.50.11980">
    <property type="match status" value="1"/>
</dbReference>
<reference evidence="16 17" key="1">
    <citation type="journal article" date="2020" name="Nat. Food">
        <title>A phased Vanilla planifolia genome enables genetic improvement of flavour and production.</title>
        <authorList>
            <person name="Hasing T."/>
            <person name="Tang H."/>
            <person name="Brym M."/>
            <person name="Khazi F."/>
            <person name="Huang T."/>
            <person name="Chambers A.H."/>
        </authorList>
    </citation>
    <scope>NUCLEOTIDE SEQUENCE [LARGE SCALE GENOMIC DNA]</scope>
    <source>
        <tissue evidence="16">Leaf</tissue>
    </source>
</reference>
<evidence type="ECO:0000256" key="3">
    <source>
        <dbReference type="ARBA" id="ARBA00007626"/>
    </source>
</evidence>
<dbReference type="InterPro" id="IPR002885">
    <property type="entry name" value="PPR_rpt"/>
</dbReference>
<dbReference type="InterPro" id="IPR011990">
    <property type="entry name" value="TPR-like_helical_dom_sf"/>
</dbReference>
<accession>A0A835UCS8</accession>
<organism evidence="16 17">
    <name type="scientific">Vanilla planifolia</name>
    <name type="common">Vanilla</name>
    <dbReference type="NCBI Taxonomy" id="51239"/>
    <lineage>
        <taxon>Eukaryota</taxon>
        <taxon>Viridiplantae</taxon>
        <taxon>Streptophyta</taxon>
        <taxon>Embryophyta</taxon>
        <taxon>Tracheophyta</taxon>
        <taxon>Spermatophyta</taxon>
        <taxon>Magnoliopsida</taxon>
        <taxon>Liliopsida</taxon>
        <taxon>Asparagales</taxon>
        <taxon>Orchidaceae</taxon>
        <taxon>Vanilloideae</taxon>
        <taxon>Vanilleae</taxon>
        <taxon>Vanilla</taxon>
    </lineage>
</organism>
<evidence type="ECO:0000256" key="12">
    <source>
        <dbReference type="ARBA" id="ARBA00023211"/>
    </source>
</evidence>
<dbReference type="NCBIfam" id="TIGR00756">
    <property type="entry name" value="PPR"/>
    <property type="match status" value="1"/>
</dbReference>
<evidence type="ECO:0000256" key="5">
    <source>
        <dbReference type="ARBA" id="ARBA00022694"/>
    </source>
</evidence>
<feature type="domain" description="PRORP" evidence="14">
    <location>
        <begin position="430"/>
        <end position="655"/>
    </location>
</feature>
<evidence type="ECO:0000256" key="7">
    <source>
        <dbReference type="ARBA" id="ARBA00022723"/>
    </source>
</evidence>
<feature type="domain" description="PROP1-like PPR" evidence="15">
    <location>
        <begin position="247"/>
        <end position="389"/>
    </location>
</feature>
<evidence type="ECO:0000256" key="10">
    <source>
        <dbReference type="ARBA" id="ARBA00022833"/>
    </source>
</evidence>
<dbReference type="AlphaFoldDB" id="A0A835UCS8"/>
<comment type="catalytic activity">
    <reaction evidence="1">
        <text>Endonucleolytic cleavage of RNA, removing 5'-extranucleotides from tRNA precursor.</text>
        <dbReference type="EC" id="3.1.26.5"/>
    </reaction>
</comment>
<keyword evidence="5" id="KW-0819">tRNA processing</keyword>
<dbReference type="EMBL" id="JADCNL010000013">
    <property type="protein sequence ID" value="KAG0454616.1"/>
    <property type="molecule type" value="Genomic_DNA"/>
</dbReference>
<evidence type="ECO:0000256" key="2">
    <source>
        <dbReference type="ARBA" id="ARBA00001946"/>
    </source>
</evidence>
<keyword evidence="12" id="KW-0464">Manganese</keyword>
<keyword evidence="11" id="KW-0460">Magnesium</keyword>
<feature type="repeat" description="PPR" evidence="13">
    <location>
        <begin position="302"/>
        <end position="336"/>
    </location>
</feature>
<evidence type="ECO:0000313" key="17">
    <source>
        <dbReference type="Proteomes" id="UP000636800"/>
    </source>
</evidence>
<evidence type="ECO:0000256" key="6">
    <source>
        <dbReference type="ARBA" id="ARBA00022722"/>
    </source>
</evidence>